<keyword evidence="2" id="KW-1185">Reference proteome</keyword>
<protein>
    <submittedName>
        <fullName evidence="1">Uncharacterized protein</fullName>
    </submittedName>
</protein>
<proteinExistence type="predicted"/>
<evidence type="ECO:0000313" key="2">
    <source>
        <dbReference type="Proteomes" id="UP001607302"/>
    </source>
</evidence>
<accession>A0ABD2BMB7</accession>
<reference evidence="1 2" key="1">
    <citation type="journal article" date="2024" name="Ann. Entomol. Soc. Am.">
        <title>Genomic analyses of the southern and eastern yellowjacket wasps (Hymenoptera: Vespidae) reveal evolutionary signatures of social life.</title>
        <authorList>
            <person name="Catto M.A."/>
            <person name="Caine P.B."/>
            <person name="Orr S.E."/>
            <person name="Hunt B.G."/>
            <person name="Goodisman M.A.D."/>
        </authorList>
    </citation>
    <scope>NUCLEOTIDE SEQUENCE [LARGE SCALE GENOMIC DNA]</scope>
    <source>
        <strain evidence="1">233</strain>
        <tissue evidence="1">Head and thorax</tissue>
    </source>
</reference>
<organism evidence="1 2">
    <name type="scientific">Vespula squamosa</name>
    <name type="common">Southern yellow jacket</name>
    <name type="synonym">Wasp</name>
    <dbReference type="NCBI Taxonomy" id="30214"/>
    <lineage>
        <taxon>Eukaryota</taxon>
        <taxon>Metazoa</taxon>
        <taxon>Ecdysozoa</taxon>
        <taxon>Arthropoda</taxon>
        <taxon>Hexapoda</taxon>
        <taxon>Insecta</taxon>
        <taxon>Pterygota</taxon>
        <taxon>Neoptera</taxon>
        <taxon>Endopterygota</taxon>
        <taxon>Hymenoptera</taxon>
        <taxon>Apocrita</taxon>
        <taxon>Aculeata</taxon>
        <taxon>Vespoidea</taxon>
        <taxon>Vespidae</taxon>
        <taxon>Vespinae</taxon>
        <taxon>Vespula</taxon>
    </lineage>
</organism>
<dbReference type="EMBL" id="JAUDFV010000074">
    <property type="protein sequence ID" value="KAL2733896.1"/>
    <property type="molecule type" value="Genomic_DNA"/>
</dbReference>
<evidence type="ECO:0000313" key="1">
    <source>
        <dbReference type="EMBL" id="KAL2733896.1"/>
    </source>
</evidence>
<dbReference type="AlphaFoldDB" id="A0ABD2BMB7"/>
<comment type="caution">
    <text evidence="1">The sequence shown here is derived from an EMBL/GenBank/DDBJ whole genome shotgun (WGS) entry which is preliminary data.</text>
</comment>
<name>A0ABD2BMB7_VESSQ</name>
<gene>
    <name evidence="1" type="ORF">V1478_003594</name>
</gene>
<sequence>MHPLKTSWSLYISRRLVALRVEYLIYVLIYRDVFDVTYPLLSGNCVSDLKRRSKDMFHVLGEIRYDGDICECQVSVTKKKNFVKPLMIGFEMESVTFLKHNLNMVPRDIQNKSSLYPYSVAGQQLQGRSVNALSFKRFYSLKC</sequence>
<dbReference type="Proteomes" id="UP001607302">
    <property type="component" value="Unassembled WGS sequence"/>
</dbReference>